<dbReference type="Gene3D" id="3.40.190.10">
    <property type="entry name" value="Periplasmic binding protein-like II"/>
    <property type="match status" value="1"/>
</dbReference>
<dbReference type="GeneID" id="35767874"/>
<dbReference type="SUPFAM" id="SSF53850">
    <property type="entry name" value="Periplasmic binding protein-like II"/>
    <property type="match status" value="1"/>
</dbReference>
<reference evidence="9 10" key="1">
    <citation type="submission" date="2020-12" db="EMBL/GenBank/DDBJ databases">
        <title>FDA dAtabase for Regulatory Grade micrObial Sequences (FDA-ARGOS): Supporting development and validation of Infectious Disease Dx tests.</title>
        <authorList>
            <person name="Sproer C."/>
            <person name="Gronow S."/>
            <person name="Severitt S."/>
            <person name="Schroder I."/>
            <person name="Tallon L."/>
            <person name="Sadzewicz L."/>
            <person name="Zhao X."/>
            <person name="Boylan J."/>
            <person name="Ott S."/>
            <person name="Bowen H."/>
            <person name="Vavikolanu K."/>
            <person name="Mehta A."/>
            <person name="Aluvathingal J."/>
            <person name="Nadendla S."/>
            <person name="Lowell S."/>
            <person name="Myers T."/>
            <person name="Yan Y."/>
            <person name="Sichtig H."/>
        </authorList>
    </citation>
    <scope>NUCLEOTIDE SEQUENCE [LARGE SCALE GENOMIC DNA]</scope>
    <source>
        <strain evidence="9 10">FDAARGOS_911</strain>
    </source>
</reference>
<dbReference type="EMBL" id="JAOTML010000007">
    <property type="protein sequence ID" value="MCY3053686.1"/>
    <property type="molecule type" value="Genomic_DNA"/>
</dbReference>
<evidence type="ECO:0000256" key="3">
    <source>
        <dbReference type="ARBA" id="ARBA00022448"/>
    </source>
</evidence>
<gene>
    <name evidence="9" type="ORF">I6G68_08230</name>
    <name evidence="8" type="ORF">ODY43_06760</name>
</gene>
<dbReference type="GO" id="GO:0043190">
    <property type="term" value="C:ATP-binding cassette (ABC) transporter complex"/>
    <property type="evidence" value="ECO:0007669"/>
    <property type="project" value="InterPro"/>
</dbReference>
<evidence type="ECO:0000256" key="2">
    <source>
        <dbReference type="ARBA" id="ARBA00005695"/>
    </source>
</evidence>
<name>A0A120I9L5_9LACT</name>
<dbReference type="GO" id="GO:0030288">
    <property type="term" value="C:outer membrane-bounded periplasmic space"/>
    <property type="evidence" value="ECO:0007669"/>
    <property type="project" value="UniProtKB-ARBA"/>
</dbReference>
<dbReference type="Proteomes" id="UP001069145">
    <property type="component" value="Unassembled WGS sequence"/>
</dbReference>
<dbReference type="FunFam" id="3.10.105.10:FF:000001">
    <property type="entry name" value="Oligopeptide ABC transporter, oligopeptide-binding protein"/>
    <property type="match status" value="1"/>
</dbReference>
<evidence type="ECO:0000313" key="8">
    <source>
        <dbReference type="EMBL" id="MCY3053686.1"/>
    </source>
</evidence>
<reference evidence="8" key="2">
    <citation type="submission" date="2022-09" db="EMBL/GenBank/DDBJ databases">
        <title>Aerococcus urinae taxonomy study.</title>
        <authorList>
            <person name="Christensen J."/>
            <person name="Senneby E."/>
        </authorList>
    </citation>
    <scope>NUCLEOTIDE SEQUENCE</scope>
    <source>
        <strain evidence="8">NLD-066-U95</strain>
    </source>
</reference>
<organism evidence="9 10">
    <name type="scientific">Aerococcus urinae</name>
    <dbReference type="NCBI Taxonomy" id="1376"/>
    <lineage>
        <taxon>Bacteria</taxon>
        <taxon>Bacillati</taxon>
        <taxon>Bacillota</taxon>
        <taxon>Bacilli</taxon>
        <taxon>Lactobacillales</taxon>
        <taxon>Aerococcaceae</taxon>
        <taxon>Aerococcus</taxon>
    </lineage>
</organism>
<keyword evidence="5" id="KW-0571">Peptide transport</keyword>
<feature type="domain" description="Solute-binding protein family 5" evidence="7">
    <location>
        <begin position="72"/>
        <end position="455"/>
    </location>
</feature>
<comment type="similarity">
    <text evidence="2">Belongs to the bacterial solute-binding protein 5 family.</text>
</comment>
<dbReference type="CDD" id="cd08504">
    <property type="entry name" value="PBP2_OppA"/>
    <property type="match status" value="1"/>
</dbReference>
<evidence type="ECO:0000256" key="4">
    <source>
        <dbReference type="ARBA" id="ARBA00022729"/>
    </source>
</evidence>
<dbReference type="FunFam" id="3.90.76.10:FF:000001">
    <property type="entry name" value="Oligopeptide ABC transporter substrate-binding protein"/>
    <property type="match status" value="1"/>
</dbReference>
<dbReference type="PANTHER" id="PTHR30290:SF10">
    <property type="entry name" value="PERIPLASMIC OLIGOPEPTIDE-BINDING PROTEIN-RELATED"/>
    <property type="match status" value="1"/>
</dbReference>
<dbReference type="EMBL" id="CP065662">
    <property type="protein sequence ID" value="QPS01343.1"/>
    <property type="molecule type" value="Genomic_DNA"/>
</dbReference>
<dbReference type="GO" id="GO:1904680">
    <property type="term" value="F:peptide transmembrane transporter activity"/>
    <property type="evidence" value="ECO:0007669"/>
    <property type="project" value="TreeGrafter"/>
</dbReference>
<keyword evidence="5" id="KW-0653">Protein transport</keyword>
<feature type="signal peptide" evidence="6">
    <location>
        <begin position="1"/>
        <end position="24"/>
    </location>
</feature>
<dbReference type="InterPro" id="IPR030678">
    <property type="entry name" value="Peptide/Ni-bd"/>
</dbReference>
<keyword evidence="3" id="KW-0813">Transport</keyword>
<evidence type="ECO:0000259" key="7">
    <source>
        <dbReference type="Pfam" id="PF00496"/>
    </source>
</evidence>
<feature type="chain" id="PRO_5044548039" evidence="6">
    <location>
        <begin position="25"/>
        <end position="542"/>
    </location>
</feature>
<sequence>MKFKKLAVTVLASAALVLSGCGQGQSQNQNVIRRTELQEMTTLDSTRVEDIQSANYIGHMQDPLYWEDENNEVHPALAKEMPEKSEDGLTYTIKMRDDAKWSNGDPVTAHDFVYAVQRLANPETGATYAYLVENFENAEEVLKGDRPVEDLGVKALDDYTIEIKLSRPTPYMEHLLAFTTFSPLNQKYVEEKGDAYGTNSDNVLANGPFKVEDWDGTGLNWKLVKNDDYYNADQVKVDGAEVQVIKEDSTTVNLFENGEVDNALLRGELVRQYSDHPHLEYRPTASTYYIELNQENPLLANKDFREALNYAIDNKEYAEQIKADGSVPLSTLVPNDLVHNPETGEDFTKDAAIEPKYDPEKAKELWEKVQKELPQDSYSIRLLSSDDEGSKQVGEYLQGQIQNNLPGLKVDLITVPGKNRIAQQNAGDFDMAISGWLADYADASNFLDLFTTGHSNNHGNYSNPAYDQLLEKADNEDANDPQARYNDFIEAQRLLAADEATIVLSQKQDAELRNPRVQGITYRPVGNEFDIRTATIDNSANE</sequence>
<protein>
    <submittedName>
        <fullName evidence="9">Peptide ABC transporter substrate-binding protein</fullName>
    </submittedName>
</protein>
<dbReference type="Gene3D" id="3.10.105.10">
    <property type="entry name" value="Dipeptide-binding Protein, Domain 3"/>
    <property type="match status" value="1"/>
</dbReference>
<proteinExistence type="inferred from homology"/>
<dbReference type="AlphaFoldDB" id="A0A120I9L5"/>
<evidence type="ECO:0000313" key="10">
    <source>
        <dbReference type="Proteomes" id="UP000594771"/>
    </source>
</evidence>
<dbReference type="GO" id="GO:0015833">
    <property type="term" value="P:peptide transport"/>
    <property type="evidence" value="ECO:0007669"/>
    <property type="project" value="UniProtKB-KW"/>
</dbReference>
<dbReference type="RefSeq" id="WP_060777822.1">
    <property type="nucleotide sequence ID" value="NZ_CAJHLF010000001.1"/>
</dbReference>
<dbReference type="PIRSF" id="PIRSF002741">
    <property type="entry name" value="MppA"/>
    <property type="match status" value="1"/>
</dbReference>
<keyword evidence="4 6" id="KW-0732">Signal</keyword>
<dbReference type="InterPro" id="IPR039424">
    <property type="entry name" value="SBP_5"/>
</dbReference>
<dbReference type="OrthoDB" id="9801912at2"/>
<dbReference type="InterPro" id="IPR000914">
    <property type="entry name" value="SBP_5_dom"/>
</dbReference>
<dbReference type="Gene3D" id="3.90.76.10">
    <property type="entry name" value="Dipeptide-binding Protein, Domain 1"/>
    <property type="match status" value="1"/>
</dbReference>
<dbReference type="PROSITE" id="PS51257">
    <property type="entry name" value="PROKAR_LIPOPROTEIN"/>
    <property type="match status" value="1"/>
</dbReference>
<dbReference type="PANTHER" id="PTHR30290">
    <property type="entry name" value="PERIPLASMIC BINDING COMPONENT OF ABC TRANSPORTER"/>
    <property type="match status" value="1"/>
</dbReference>
<keyword evidence="11" id="KW-1185">Reference proteome</keyword>
<evidence type="ECO:0000313" key="11">
    <source>
        <dbReference type="Proteomes" id="UP001069145"/>
    </source>
</evidence>
<evidence type="ECO:0000256" key="6">
    <source>
        <dbReference type="SAM" id="SignalP"/>
    </source>
</evidence>
<evidence type="ECO:0000313" key="9">
    <source>
        <dbReference type="EMBL" id="QPS01343.1"/>
    </source>
</evidence>
<dbReference type="Pfam" id="PF00496">
    <property type="entry name" value="SBP_bac_5"/>
    <property type="match status" value="1"/>
</dbReference>
<dbReference type="KEGG" id="aun:AWM73_01820"/>
<dbReference type="Proteomes" id="UP000594771">
    <property type="component" value="Chromosome"/>
</dbReference>
<comment type="subcellular location">
    <subcellularLocation>
        <location evidence="1">Cell envelope</location>
    </subcellularLocation>
</comment>
<accession>A0A120I9L5</accession>
<evidence type="ECO:0000256" key="5">
    <source>
        <dbReference type="ARBA" id="ARBA00022856"/>
    </source>
</evidence>
<evidence type="ECO:0000256" key="1">
    <source>
        <dbReference type="ARBA" id="ARBA00004196"/>
    </source>
</evidence>